<dbReference type="Gene3D" id="3.40.50.300">
    <property type="entry name" value="P-loop containing nucleotide triphosphate hydrolases"/>
    <property type="match status" value="1"/>
</dbReference>
<dbReference type="InterPro" id="IPR036627">
    <property type="entry name" value="CobW-likC_sf"/>
</dbReference>
<dbReference type="GO" id="GO:0000166">
    <property type="term" value="F:nucleotide binding"/>
    <property type="evidence" value="ECO:0007669"/>
    <property type="project" value="UniProtKB-KW"/>
</dbReference>
<dbReference type="PANTHER" id="PTHR13748:SF62">
    <property type="entry name" value="COBW DOMAIN-CONTAINING PROTEIN"/>
    <property type="match status" value="1"/>
</dbReference>
<evidence type="ECO:0000256" key="2">
    <source>
        <dbReference type="ARBA" id="ARBA00022801"/>
    </source>
</evidence>
<accession>A0A486XTY5</accession>
<dbReference type="AlphaFoldDB" id="A0A486XTY5"/>
<dbReference type="GO" id="GO:0005737">
    <property type="term" value="C:cytoplasm"/>
    <property type="evidence" value="ECO:0007669"/>
    <property type="project" value="TreeGrafter"/>
</dbReference>
<dbReference type="InterPro" id="IPR027417">
    <property type="entry name" value="P-loop_NTPase"/>
</dbReference>
<dbReference type="SUPFAM" id="SSF52540">
    <property type="entry name" value="P-loop containing nucleoside triphosphate hydrolases"/>
    <property type="match status" value="1"/>
</dbReference>
<dbReference type="GO" id="GO:0016787">
    <property type="term" value="F:hydrolase activity"/>
    <property type="evidence" value="ECO:0007669"/>
    <property type="project" value="UniProtKB-KW"/>
</dbReference>
<evidence type="ECO:0000313" key="8">
    <source>
        <dbReference type="EMBL" id="VHO06087.1"/>
    </source>
</evidence>
<dbReference type="InterPro" id="IPR003495">
    <property type="entry name" value="CobW/HypB/UreG_nucleotide-bd"/>
</dbReference>
<name>A0A486XTY5_9GAMM</name>
<protein>
    <submittedName>
        <fullName evidence="8">Metal chaperone, involved in Zn homeostasis, GTPase of COG0523 family</fullName>
    </submittedName>
</protein>
<feature type="domain" description="CobW C-terminal" evidence="7">
    <location>
        <begin position="248"/>
        <end position="342"/>
    </location>
</feature>
<sequence>MNQRIPLFLLTGFLGSGKTTLLNALLKQPQFAKTLIVINELGDISLDHLLVAHSSEDNVIELSSGCICCSIRGDLAKTLLDISWRFTRHGKRQFDRVIIETTGMAAPGSIIHTVMAEPKIANQYRLQGIAVTVDAVNGANTLKRYNEARQQAAVADLLLITKTDLATAEQTAQLKAQLMQLNPQAEQQTLHKGDLAVERLLQLDHIEPQESSTPLSNWLPLSLMSVATESSAKIALRHATELPHSDNINSHAFVIDQPINLAQFEQWFEQSYEEMAIGILRMKGILHIAGFPGPMVIHGVQHLFHPAEFMPHWPDDDKRSRLVFITNGINRQQLEQHLLRYGILP</sequence>
<dbReference type="InterPro" id="IPR011629">
    <property type="entry name" value="CobW-like_C"/>
</dbReference>
<reference evidence="8" key="1">
    <citation type="submission" date="2019-04" db="EMBL/GenBank/DDBJ databases">
        <authorList>
            <person name="Brambilla D."/>
        </authorList>
    </citation>
    <scope>NUCLEOTIDE SEQUENCE</scope>
    <source>
        <strain evidence="8">BAL1</strain>
    </source>
</reference>
<dbReference type="PANTHER" id="PTHR13748">
    <property type="entry name" value="COBW-RELATED"/>
    <property type="match status" value="1"/>
</dbReference>
<keyword evidence="2" id="KW-0378">Hydrolase</keyword>
<evidence type="ECO:0000256" key="3">
    <source>
        <dbReference type="ARBA" id="ARBA00023186"/>
    </source>
</evidence>
<evidence type="ECO:0000259" key="7">
    <source>
        <dbReference type="SMART" id="SM00833"/>
    </source>
</evidence>
<dbReference type="Pfam" id="PF02492">
    <property type="entry name" value="cobW"/>
    <property type="match status" value="1"/>
</dbReference>
<evidence type="ECO:0000256" key="5">
    <source>
        <dbReference type="ARBA" id="ARBA00045658"/>
    </source>
</evidence>
<dbReference type="CDD" id="cd03112">
    <property type="entry name" value="CobW-like"/>
    <property type="match status" value="1"/>
</dbReference>
<dbReference type="SMART" id="SM00833">
    <property type="entry name" value="CobW_C"/>
    <property type="match status" value="1"/>
</dbReference>
<proteinExistence type="inferred from homology"/>
<evidence type="ECO:0000256" key="6">
    <source>
        <dbReference type="ARBA" id="ARBA00049117"/>
    </source>
</evidence>
<keyword evidence="1" id="KW-0547">Nucleotide-binding</keyword>
<comment type="function">
    <text evidence="5">Zinc chaperone that directly transfers zinc cofactor to target proteins, thereby activating them. Zinc is transferred from the CXCC motif in the GTPase domain to the zinc binding site in target proteins in a process requiring GTP hydrolysis.</text>
</comment>
<dbReference type="SUPFAM" id="SSF90002">
    <property type="entry name" value="Hypothetical protein YjiA, C-terminal domain"/>
    <property type="match status" value="1"/>
</dbReference>
<organism evidence="8">
    <name type="scientific">Rheinheimera sp. BAL341</name>
    <dbReference type="NCBI Taxonomy" id="1708203"/>
    <lineage>
        <taxon>Bacteria</taxon>
        <taxon>Pseudomonadati</taxon>
        <taxon>Pseudomonadota</taxon>
        <taxon>Gammaproteobacteria</taxon>
        <taxon>Chromatiales</taxon>
        <taxon>Chromatiaceae</taxon>
        <taxon>Rheinheimera</taxon>
    </lineage>
</organism>
<dbReference type="EMBL" id="CAAJGR010000021">
    <property type="protein sequence ID" value="VHO06087.1"/>
    <property type="molecule type" value="Genomic_DNA"/>
</dbReference>
<evidence type="ECO:0000256" key="1">
    <source>
        <dbReference type="ARBA" id="ARBA00022741"/>
    </source>
</evidence>
<evidence type="ECO:0000256" key="4">
    <source>
        <dbReference type="ARBA" id="ARBA00034320"/>
    </source>
</evidence>
<gene>
    <name evidence="8" type="ORF">BAL341_3145</name>
</gene>
<keyword evidence="3" id="KW-0143">Chaperone</keyword>
<dbReference type="Gene3D" id="3.30.1220.10">
    <property type="entry name" value="CobW-like, C-terminal domain"/>
    <property type="match status" value="1"/>
</dbReference>
<dbReference type="Pfam" id="PF07683">
    <property type="entry name" value="CobW_C"/>
    <property type="match status" value="1"/>
</dbReference>
<comment type="catalytic activity">
    <reaction evidence="6">
        <text>GTP + H2O = GDP + phosphate + H(+)</text>
        <dbReference type="Rhea" id="RHEA:19669"/>
        <dbReference type="ChEBI" id="CHEBI:15377"/>
        <dbReference type="ChEBI" id="CHEBI:15378"/>
        <dbReference type="ChEBI" id="CHEBI:37565"/>
        <dbReference type="ChEBI" id="CHEBI:43474"/>
        <dbReference type="ChEBI" id="CHEBI:58189"/>
    </reaction>
    <physiologicalReaction direction="left-to-right" evidence="6">
        <dbReference type="Rhea" id="RHEA:19670"/>
    </physiologicalReaction>
</comment>
<dbReference type="InterPro" id="IPR051316">
    <property type="entry name" value="Zinc-reg_GTPase_activator"/>
</dbReference>
<comment type="similarity">
    <text evidence="4">Belongs to the SIMIBI class G3E GTPase family. ZNG1 subfamily.</text>
</comment>